<dbReference type="EnsemblMetazoa" id="XM_038195655.1">
    <property type="protein sequence ID" value="XP_038051583.1"/>
    <property type="gene ID" value="LOC119724554"/>
</dbReference>
<dbReference type="AlphaFoldDB" id="A0A913ZIG3"/>
<keyword evidence="4 8" id="KW-0812">Transmembrane</keyword>
<dbReference type="Pfam" id="PF03137">
    <property type="entry name" value="OATP"/>
    <property type="match status" value="1"/>
</dbReference>
<dbReference type="InterPro" id="IPR004156">
    <property type="entry name" value="OATP"/>
</dbReference>
<dbReference type="PROSITE" id="PS51465">
    <property type="entry name" value="KAZAL_2"/>
    <property type="match status" value="1"/>
</dbReference>
<feature type="transmembrane region" description="Helical" evidence="8">
    <location>
        <begin position="676"/>
        <end position="700"/>
    </location>
</feature>
<feature type="region of interest" description="Disordered" evidence="9">
    <location>
        <begin position="1"/>
        <end position="22"/>
    </location>
</feature>
<dbReference type="PANTHER" id="PTHR11388:SF142">
    <property type="entry name" value="SOLUTE CARRIER ORGANIC ANION TRANSPORTER FAMILY MEMBER 5A1"/>
    <property type="match status" value="1"/>
</dbReference>
<organism evidence="11 12">
    <name type="scientific">Patiria miniata</name>
    <name type="common">Bat star</name>
    <name type="synonym">Asterina miniata</name>
    <dbReference type="NCBI Taxonomy" id="46514"/>
    <lineage>
        <taxon>Eukaryota</taxon>
        <taxon>Metazoa</taxon>
        <taxon>Echinodermata</taxon>
        <taxon>Eleutherozoa</taxon>
        <taxon>Asterozoa</taxon>
        <taxon>Asteroidea</taxon>
        <taxon>Valvatacea</taxon>
        <taxon>Valvatida</taxon>
        <taxon>Asterinidae</taxon>
        <taxon>Patiria</taxon>
    </lineage>
</organism>
<dbReference type="GO" id="GO:0006811">
    <property type="term" value="P:monoatomic ion transport"/>
    <property type="evidence" value="ECO:0007669"/>
    <property type="project" value="UniProtKB-KW"/>
</dbReference>
<feature type="transmembrane region" description="Helical" evidence="8">
    <location>
        <begin position="586"/>
        <end position="605"/>
    </location>
</feature>
<dbReference type="GO" id="GO:0043252">
    <property type="term" value="P:sodium-independent organic anion transport"/>
    <property type="evidence" value="ECO:0007669"/>
    <property type="project" value="TreeGrafter"/>
</dbReference>
<dbReference type="InterPro" id="IPR002350">
    <property type="entry name" value="Kazal_dom"/>
</dbReference>
<keyword evidence="8" id="KW-0813">Transport</keyword>
<keyword evidence="12" id="KW-1185">Reference proteome</keyword>
<dbReference type="GO" id="GO:0016323">
    <property type="term" value="C:basolateral plasma membrane"/>
    <property type="evidence" value="ECO:0007669"/>
    <property type="project" value="TreeGrafter"/>
</dbReference>
<evidence type="ECO:0000256" key="8">
    <source>
        <dbReference type="RuleBase" id="RU362056"/>
    </source>
</evidence>
<evidence type="ECO:0000256" key="2">
    <source>
        <dbReference type="ARBA" id="ARBA00009657"/>
    </source>
</evidence>
<keyword evidence="8" id="KW-0406">Ion transport</keyword>
<dbReference type="InterPro" id="IPR036259">
    <property type="entry name" value="MFS_trans_sf"/>
</dbReference>
<dbReference type="SUPFAM" id="SSF100895">
    <property type="entry name" value="Kazal-type serine protease inhibitors"/>
    <property type="match status" value="1"/>
</dbReference>
<sequence>MSQTKDRNASSDPKYQELPIQDKNGNFDNVIIEDVLDDKEDAHTQCCLGALRCRCLQLFAHPNAFVTLFGLLVVAYTGGGGVYMAGVVSTIEKRFQLKSSESGLLMSMNDISSLSGVLFVAHFGGRSHRPRIIGISCLLVALGSFLHALPQFIYDNPALDEIFVTSANQSESSPGASLYGKDFICSAEANATPCTAEEIEASGSQLAKAWPIILGQLLIGVGSSAILPLSVTYIDDAVEKAIVPIYLALMFLPMAIAPLFGYSLSGYCLSLFVDFYKTDVSELGLTPRDPQWQGAWWLGFIINGCLLCLISVPFYFFPRKMHKPKSYCCGLRMPGCCKTMIGRGSGGRDERGVAMTQIATHHKKYNGQPIVVAIKEFGVSLWRLLTNPIFMTSLIGYCILVIAFAGFEQFCAKYIQFQFGLSPVRAGLLVGFAFMPGTLIGIILGGVVSSRAAGSQRGYAKLTVGAQLLCVLAYGSMMALGCPNIDIAGLTTHVTGGHVTGNNLDVFSSCNMDCSCEKGVYSPVCGSDNVTYVTACFAGCETVDKDEDDRAIYQGCTCINQTDYGSQKDPAPGSAFQGACASNCDLLLPFIISLGVTMAISSMSFNPTFMMKFRSVLDKDRNLSIGLTSLFSKILGFIPAPVILGASLESQCSYWQESCDATGECLVYDRPGLRFVFIGFAAGFRFLASLIFCVGALLIYRTNKYEQAIDNDEVATGDGEEASHVVKSQSSKETDV</sequence>
<evidence type="ECO:0000256" key="9">
    <source>
        <dbReference type="SAM" id="MobiDB-lite"/>
    </source>
</evidence>
<dbReference type="Gene3D" id="3.30.60.30">
    <property type="match status" value="1"/>
</dbReference>
<evidence type="ECO:0000256" key="6">
    <source>
        <dbReference type="ARBA" id="ARBA00023136"/>
    </source>
</evidence>
<dbReference type="PANTHER" id="PTHR11388">
    <property type="entry name" value="ORGANIC ANION TRANSPORTER"/>
    <property type="match status" value="1"/>
</dbReference>
<dbReference type="CDD" id="cd17336">
    <property type="entry name" value="MFS_SLCO_OATP"/>
    <property type="match status" value="1"/>
</dbReference>
<evidence type="ECO:0000256" key="7">
    <source>
        <dbReference type="ARBA" id="ARBA00023157"/>
    </source>
</evidence>
<evidence type="ECO:0000256" key="4">
    <source>
        <dbReference type="ARBA" id="ARBA00022692"/>
    </source>
</evidence>
<evidence type="ECO:0000256" key="3">
    <source>
        <dbReference type="ARBA" id="ARBA00022475"/>
    </source>
</evidence>
<feature type="transmembrane region" description="Helical" evidence="8">
    <location>
        <begin position="246"/>
        <end position="275"/>
    </location>
</feature>
<feature type="transmembrane region" description="Helical" evidence="8">
    <location>
        <begin position="625"/>
        <end position="648"/>
    </location>
</feature>
<dbReference type="OrthoDB" id="5062115at2759"/>
<dbReference type="Proteomes" id="UP000887568">
    <property type="component" value="Unplaced"/>
</dbReference>
<keyword evidence="3" id="KW-1003">Cell membrane</keyword>
<keyword evidence="6 8" id="KW-0472">Membrane</keyword>
<feature type="transmembrane region" description="Helical" evidence="8">
    <location>
        <begin position="64"/>
        <end position="84"/>
    </location>
</feature>
<feature type="domain" description="Kazal-like" evidence="10">
    <location>
        <begin position="504"/>
        <end position="560"/>
    </location>
</feature>
<evidence type="ECO:0000256" key="1">
    <source>
        <dbReference type="ARBA" id="ARBA00004651"/>
    </source>
</evidence>
<feature type="region of interest" description="Disordered" evidence="9">
    <location>
        <begin position="716"/>
        <end position="736"/>
    </location>
</feature>
<keyword evidence="5 8" id="KW-1133">Transmembrane helix</keyword>
<feature type="transmembrane region" description="Helical" evidence="8">
    <location>
        <begin position="459"/>
        <end position="480"/>
    </location>
</feature>
<comment type="subcellular location">
    <subcellularLocation>
        <location evidence="1 8">Cell membrane</location>
        <topology evidence="1 8">Multi-pass membrane protein</topology>
    </subcellularLocation>
</comment>
<dbReference type="OMA" id="AVICKTI"/>
<comment type="similarity">
    <text evidence="2 8">Belongs to the organo anion transporter (TC 2.A.60) family.</text>
</comment>
<feature type="transmembrane region" description="Helical" evidence="8">
    <location>
        <begin position="295"/>
        <end position="317"/>
    </location>
</feature>
<evidence type="ECO:0000313" key="11">
    <source>
        <dbReference type="EnsemblMetazoa" id="XP_038051583.1"/>
    </source>
</evidence>
<dbReference type="Pfam" id="PF07648">
    <property type="entry name" value="Kazal_2"/>
    <property type="match status" value="1"/>
</dbReference>
<feature type="transmembrane region" description="Helical" evidence="8">
    <location>
        <begin position="427"/>
        <end position="447"/>
    </location>
</feature>
<reference evidence="11" key="1">
    <citation type="submission" date="2022-11" db="UniProtKB">
        <authorList>
            <consortium name="EnsemblMetazoa"/>
        </authorList>
    </citation>
    <scope>IDENTIFICATION</scope>
</reference>
<keyword evidence="7" id="KW-1015">Disulfide bond</keyword>
<accession>A0A913ZIG3</accession>
<evidence type="ECO:0000256" key="5">
    <source>
        <dbReference type="ARBA" id="ARBA00022989"/>
    </source>
</evidence>
<dbReference type="InterPro" id="IPR036058">
    <property type="entry name" value="Kazal_dom_sf"/>
</dbReference>
<proteinExistence type="inferred from homology"/>
<dbReference type="GeneID" id="119724554"/>
<feature type="transmembrane region" description="Helical" evidence="8">
    <location>
        <begin position="384"/>
        <end position="407"/>
    </location>
</feature>
<feature type="transmembrane region" description="Helical" evidence="8">
    <location>
        <begin position="104"/>
        <end position="125"/>
    </location>
</feature>
<evidence type="ECO:0000313" key="12">
    <source>
        <dbReference type="Proteomes" id="UP000887568"/>
    </source>
</evidence>
<feature type="transmembrane region" description="Helical" evidence="8">
    <location>
        <begin position="212"/>
        <end position="234"/>
    </location>
</feature>
<dbReference type="GO" id="GO:0015347">
    <property type="term" value="F:sodium-independent organic anion transmembrane transporter activity"/>
    <property type="evidence" value="ECO:0007669"/>
    <property type="project" value="TreeGrafter"/>
</dbReference>
<dbReference type="SUPFAM" id="SSF103473">
    <property type="entry name" value="MFS general substrate transporter"/>
    <property type="match status" value="1"/>
</dbReference>
<feature type="transmembrane region" description="Helical" evidence="8">
    <location>
        <begin position="132"/>
        <end position="154"/>
    </location>
</feature>
<dbReference type="RefSeq" id="XP_038051583.1">
    <property type="nucleotide sequence ID" value="XM_038195655.1"/>
</dbReference>
<name>A0A913ZIG3_PATMI</name>
<dbReference type="NCBIfam" id="TIGR00805">
    <property type="entry name" value="oat"/>
    <property type="match status" value="1"/>
</dbReference>
<protein>
    <recommendedName>
        <fullName evidence="8">Solute carrier organic anion transporter family member</fullName>
    </recommendedName>
</protein>
<dbReference type="Gene3D" id="1.20.1250.20">
    <property type="entry name" value="MFS general substrate transporter like domains"/>
    <property type="match status" value="1"/>
</dbReference>
<evidence type="ECO:0000259" key="10">
    <source>
        <dbReference type="PROSITE" id="PS51465"/>
    </source>
</evidence>